<dbReference type="AlphaFoldDB" id="A0A814NJ77"/>
<gene>
    <name evidence="3" type="ORF">CJN711_LOCUS6796</name>
    <name evidence="4" type="ORF">KQP761_LOCUS15427</name>
</gene>
<evidence type="ECO:0000313" key="4">
    <source>
        <dbReference type="EMBL" id="CAF1516088.1"/>
    </source>
</evidence>
<dbReference type="OrthoDB" id="10054906at2759"/>
<feature type="signal peptide" evidence="1">
    <location>
        <begin position="1"/>
        <end position="20"/>
    </location>
</feature>
<sequence length="436" mass="47927">MTKAIIIFLLISIKCNHLHGLFTLFDCTFDNGLVDDCNFTGVFTIADTLEIDEGYTLTNDNFTSPDRPLSDASSVFSPTNNGEMCLFPYELNGWDMHFCLFEENANDSTCPTKSGNQTCARGQYGYKTTADPASSIDAYRSVQTIIINSADEENCLSFYYYFTNSLREPNITIIMSGQSNISNVRNIVTVKANDENRWYYSQTTFILPADAYRLMLTFRRADDFTDTTNFTFALDNISITTGSCFYATNDSATTDVLTFNETVTTPTVSGTHTTERNATTQMIESTTTSLESLTAMSILPTSTTTKISNITIPLTTTLAALSTTTDSIKTTNNIIINTTASTPTTNNPTNSPTRTISQMTNFSTTRSIATTSTTRSIVTTSTTRSIVTTSTTRSIVTTSTTHSIATTSTTSSSRSTWIPSWISIITVLVYTLKFII</sequence>
<evidence type="ECO:0000313" key="5">
    <source>
        <dbReference type="Proteomes" id="UP000663855"/>
    </source>
</evidence>
<dbReference type="EMBL" id="CAJNOV010002222">
    <property type="protein sequence ID" value="CAF1093729.1"/>
    <property type="molecule type" value="Genomic_DNA"/>
</dbReference>
<dbReference type="InterPro" id="IPR000998">
    <property type="entry name" value="MAM_dom"/>
</dbReference>
<dbReference type="GO" id="GO:0016020">
    <property type="term" value="C:membrane"/>
    <property type="evidence" value="ECO:0007669"/>
    <property type="project" value="InterPro"/>
</dbReference>
<feature type="chain" id="PRO_5035601683" description="MAM domain-containing protein" evidence="1">
    <location>
        <begin position="21"/>
        <end position="436"/>
    </location>
</feature>
<dbReference type="PROSITE" id="PS50060">
    <property type="entry name" value="MAM_2"/>
    <property type="match status" value="1"/>
</dbReference>
<organism evidence="3 5">
    <name type="scientific">Rotaria magnacalcarata</name>
    <dbReference type="NCBI Taxonomy" id="392030"/>
    <lineage>
        <taxon>Eukaryota</taxon>
        <taxon>Metazoa</taxon>
        <taxon>Spiralia</taxon>
        <taxon>Gnathifera</taxon>
        <taxon>Rotifera</taxon>
        <taxon>Eurotatoria</taxon>
        <taxon>Bdelloidea</taxon>
        <taxon>Philodinida</taxon>
        <taxon>Philodinidae</taxon>
        <taxon>Rotaria</taxon>
    </lineage>
</organism>
<reference evidence="3" key="1">
    <citation type="submission" date="2021-02" db="EMBL/GenBank/DDBJ databases">
        <authorList>
            <person name="Nowell W R."/>
        </authorList>
    </citation>
    <scope>NUCLEOTIDE SEQUENCE</scope>
</reference>
<keyword evidence="1" id="KW-0732">Signal</keyword>
<dbReference type="EMBL" id="CAJNOW010007522">
    <property type="protein sequence ID" value="CAF1516088.1"/>
    <property type="molecule type" value="Genomic_DNA"/>
</dbReference>
<proteinExistence type="predicted"/>
<accession>A0A814NJ77</accession>
<name>A0A814NJ77_9BILA</name>
<dbReference type="Proteomes" id="UP000663855">
    <property type="component" value="Unassembled WGS sequence"/>
</dbReference>
<evidence type="ECO:0000313" key="3">
    <source>
        <dbReference type="EMBL" id="CAF1093729.1"/>
    </source>
</evidence>
<protein>
    <recommendedName>
        <fullName evidence="2">MAM domain-containing protein</fullName>
    </recommendedName>
</protein>
<feature type="domain" description="MAM" evidence="2">
    <location>
        <begin position="72"/>
        <end position="246"/>
    </location>
</feature>
<evidence type="ECO:0000256" key="1">
    <source>
        <dbReference type="SAM" id="SignalP"/>
    </source>
</evidence>
<comment type="caution">
    <text evidence="3">The sequence shown here is derived from an EMBL/GenBank/DDBJ whole genome shotgun (WGS) entry which is preliminary data.</text>
</comment>
<dbReference type="Pfam" id="PF00629">
    <property type="entry name" value="MAM"/>
    <property type="match status" value="1"/>
</dbReference>
<dbReference type="Proteomes" id="UP000663834">
    <property type="component" value="Unassembled WGS sequence"/>
</dbReference>
<evidence type="ECO:0000259" key="2">
    <source>
        <dbReference type="PROSITE" id="PS50060"/>
    </source>
</evidence>